<sequence>MPIEQSTLFETQLPYHIAPSLVTVGKYNGLEVRLTFITPNGKIVIQTDCQISTDGVDPPRFRRLTVPHAISSLTAGRMDDRDSNRDILFYGSKTGVVAYDPECNVDLFHKDLPNGANCLAILPSSGVRDQCGFIVIGGDCSIVALNRNGAEVFWTATGDSISALTSISSKTMSDSGLQELVCGSVDCTIKVFQNDVILYEITETDAVSNLISLDQGYFGYGLCNGTIGVYNRSTRVWRIKSKCKPVCFAAYDMNQDGSPELICGWNNGKVDARIRATGVIVFKTQMNDVVAGLLVTDYMGYSDILLVCCINGEIRGYSSFNPGEKTSATNEELLRQLSIKKQHLLLELRGLTESGRLDSPNLRGCGQLELCTIPANVVLEVSLSHVEMPDNHCIQLNIRTSNDAKIRCILLFAEGIFPGESHVIHPPDCQACASNYCIQLRPPRNCSVDVFVKAYVVSDWKGQDPHIYPVLTASVLVPQFAMYRPISMQAESEWPSGLTRPRAGVQFALSDRPQRLALWIKENFLINHEPQLSKFSSLSVAFQSLRVNVPNISSGSLELSQQSLNVHQDKSETVPRQNPQSNGIVVINMNVKGEVSLQTEEIELASEMVQSIAKFFNIPHLASTCEFPREFDNFEQLVHLTEAHQATRQQMTSDMAEKMDQIGTLLVRAEDQRLMGCWGAAKQMYTELLYTNRDLLTGYQSRICEHRTLSDCQRRLNQFIQQASSLRVGKFQTKIMSLCHQALQTNNLGAFFKVVRTGVE</sequence>
<dbReference type="GO" id="GO:1905515">
    <property type="term" value="P:non-motile cilium assembly"/>
    <property type="evidence" value="ECO:0007669"/>
    <property type="project" value="InterPro"/>
</dbReference>
<accession>A0A8S9YX59</accession>
<dbReference type="InterPro" id="IPR055379">
    <property type="entry name" value="BBS2_pf_dom"/>
</dbReference>
<dbReference type="PIRSF" id="PIRSF013684">
    <property type="entry name" value="BBS2"/>
    <property type="match status" value="1"/>
</dbReference>
<dbReference type="EMBL" id="JTDE01003185">
    <property type="protein sequence ID" value="KAF7256368.1"/>
    <property type="molecule type" value="Genomic_DNA"/>
</dbReference>
<evidence type="ECO:0008006" key="14">
    <source>
        <dbReference type="Google" id="ProtNLM"/>
    </source>
</evidence>
<evidence type="ECO:0000313" key="13">
    <source>
        <dbReference type="Proteomes" id="UP000822476"/>
    </source>
</evidence>
<evidence type="ECO:0000313" key="12">
    <source>
        <dbReference type="EMBL" id="KAF7256368.1"/>
    </source>
</evidence>
<dbReference type="GO" id="GO:0036064">
    <property type="term" value="C:ciliary basal body"/>
    <property type="evidence" value="ECO:0007669"/>
    <property type="project" value="TreeGrafter"/>
</dbReference>
<gene>
    <name evidence="12" type="ORF">EG68_06037</name>
</gene>
<feature type="domain" description="BBS2 hairpin" evidence="11">
    <location>
        <begin position="628"/>
        <end position="724"/>
    </location>
</feature>
<dbReference type="InterPro" id="IPR055380">
    <property type="entry name" value="BBS2_hp_dom"/>
</dbReference>
<evidence type="ECO:0000256" key="5">
    <source>
        <dbReference type="ARBA" id="ARBA00023212"/>
    </source>
</evidence>
<dbReference type="InterPro" id="IPR029429">
    <property type="entry name" value="BBS2_Mid"/>
</dbReference>
<dbReference type="Pfam" id="PF14782">
    <property type="entry name" value="BBS2_GAE"/>
    <property type="match status" value="1"/>
</dbReference>
<organism evidence="12 13">
    <name type="scientific">Paragonimus skrjabini miyazakii</name>
    <dbReference type="NCBI Taxonomy" id="59628"/>
    <lineage>
        <taxon>Eukaryota</taxon>
        <taxon>Metazoa</taxon>
        <taxon>Spiralia</taxon>
        <taxon>Lophotrochozoa</taxon>
        <taxon>Platyhelminthes</taxon>
        <taxon>Trematoda</taxon>
        <taxon>Digenea</taxon>
        <taxon>Plagiorchiida</taxon>
        <taxon>Troglotremata</taxon>
        <taxon>Troglotrematidae</taxon>
        <taxon>Paragonimus</taxon>
    </lineage>
</organism>
<reference evidence="12" key="1">
    <citation type="submission" date="2019-07" db="EMBL/GenBank/DDBJ databases">
        <title>Annotation for the trematode Paragonimus miyazaki's.</title>
        <authorList>
            <person name="Choi Y.-J."/>
        </authorList>
    </citation>
    <scope>NUCLEOTIDE SEQUENCE</scope>
    <source>
        <strain evidence="12">Japan</strain>
    </source>
</reference>
<dbReference type="Proteomes" id="UP000822476">
    <property type="component" value="Unassembled WGS sequence"/>
</dbReference>
<dbReference type="InterPro" id="IPR029333">
    <property type="entry name" value="BBS2_GAE_dom"/>
</dbReference>
<dbReference type="InterPro" id="IPR036322">
    <property type="entry name" value="WD40_repeat_dom_sf"/>
</dbReference>
<dbReference type="GO" id="GO:0031514">
    <property type="term" value="C:motile cilium"/>
    <property type="evidence" value="ECO:0007669"/>
    <property type="project" value="TreeGrafter"/>
</dbReference>
<keyword evidence="3" id="KW-0963">Cytoplasm</keyword>
<evidence type="ECO:0000259" key="11">
    <source>
        <dbReference type="Pfam" id="PF23353"/>
    </source>
</evidence>
<dbReference type="PANTHER" id="PTHR32465">
    <property type="entry name" value="BARDET-BIEDL SYNDROME 2 PROTEIN"/>
    <property type="match status" value="1"/>
</dbReference>
<dbReference type="PANTHER" id="PTHR32465:SF0">
    <property type="entry name" value="BARDET-BIEDL SYNDROME 2 PROTEIN"/>
    <property type="match status" value="1"/>
</dbReference>
<keyword evidence="13" id="KW-1185">Reference proteome</keyword>
<evidence type="ECO:0000256" key="3">
    <source>
        <dbReference type="ARBA" id="ARBA00022490"/>
    </source>
</evidence>
<evidence type="ECO:0000259" key="8">
    <source>
        <dbReference type="Pfam" id="PF14782"/>
    </source>
</evidence>
<dbReference type="AlphaFoldDB" id="A0A8S9YX59"/>
<keyword evidence="4" id="KW-0969">Cilium</keyword>
<feature type="domain" description="BBS2 platform" evidence="10">
    <location>
        <begin position="497"/>
        <end position="573"/>
    </location>
</feature>
<proteinExistence type="predicted"/>
<feature type="domain" description="BBS2 GAE" evidence="8">
    <location>
        <begin position="390"/>
        <end position="480"/>
    </location>
</feature>
<dbReference type="SUPFAM" id="SSF50978">
    <property type="entry name" value="WD40 repeat-like"/>
    <property type="match status" value="1"/>
</dbReference>
<dbReference type="Pfam" id="PF14781">
    <property type="entry name" value="BBS2_N"/>
    <property type="match status" value="1"/>
</dbReference>
<evidence type="ECO:0000256" key="4">
    <source>
        <dbReference type="ARBA" id="ARBA00023069"/>
    </source>
</evidence>
<dbReference type="InterPro" id="IPR029430">
    <property type="entry name" value="BBS2_N"/>
</dbReference>
<feature type="domain" description="Ciliary BBSome complex subunit 2 middle region" evidence="9">
    <location>
        <begin position="174"/>
        <end position="273"/>
    </location>
</feature>
<protein>
    <recommendedName>
        <fullName evidence="14">Bardet-Biedl syndrome 2 protein homolog</fullName>
    </recommendedName>
</protein>
<dbReference type="OrthoDB" id="2120021at2759"/>
<dbReference type="Pfam" id="PF23353">
    <property type="entry name" value="BBS2_hp"/>
    <property type="match status" value="1"/>
</dbReference>
<feature type="domain" description="Ciliary BBSome complex subunit 2 N-terminal" evidence="7">
    <location>
        <begin position="23"/>
        <end position="120"/>
    </location>
</feature>
<evidence type="ECO:0000259" key="10">
    <source>
        <dbReference type="Pfam" id="PF23350"/>
    </source>
</evidence>
<dbReference type="GO" id="GO:0016020">
    <property type="term" value="C:membrane"/>
    <property type="evidence" value="ECO:0007669"/>
    <property type="project" value="TreeGrafter"/>
</dbReference>
<name>A0A8S9YX59_9TREM</name>
<dbReference type="InterPro" id="IPR016616">
    <property type="entry name" value="Bardet-Biedl_syndrome_2_prot"/>
</dbReference>
<evidence type="ECO:0000256" key="1">
    <source>
        <dbReference type="ARBA" id="ARBA00004138"/>
    </source>
</evidence>
<keyword evidence="6" id="KW-0966">Cell projection</keyword>
<evidence type="ECO:0000259" key="7">
    <source>
        <dbReference type="Pfam" id="PF14781"/>
    </source>
</evidence>
<comment type="caution">
    <text evidence="12">The sequence shown here is derived from an EMBL/GenBank/DDBJ whole genome shotgun (WGS) entry which is preliminary data.</text>
</comment>
<dbReference type="Pfam" id="PF23350">
    <property type="entry name" value="BBS2_pf"/>
    <property type="match status" value="1"/>
</dbReference>
<dbReference type="GO" id="GO:0034464">
    <property type="term" value="C:BBSome"/>
    <property type="evidence" value="ECO:0007669"/>
    <property type="project" value="InterPro"/>
</dbReference>
<evidence type="ECO:0000259" key="9">
    <source>
        <dbReference type="Pfam" id="PF14783"/>
    </source>
</evidence>
<evidence type="ECO:0000256" key="2">
    <source>
        <dbReference type="ARBA" id="ARBA00004245"/>
    </source>
</evidence>
<comment type="subcellular location">
    <subcellularLocation>
        <location evidence="1">Cell projection</location>
        <location evidence="1">Cilium</location>
    </subcellularLocation>
    <subcellularLocation>
        <location evidence="2">Cytoplasm</location>
        <location evidence="2">Cytoskeleton</location>
    </subcellularLocation>
</comment>
<keyword evidence="5" id="KW-0206">Cytoskeleton</keyword>
<dbReference type="Pfam" id="PF14783">
    <property type="entry name" value="BBS2_Mid"/>
    <property type="match status" value="1"/>
</dbReference>
<evidence type="ECO:0000256" key="6">
    <source>
        <dbReference type="ARBA" id="ARBA00023273"/>
    </source>
</evidence>